<reference evidence="2" key="2">
    <citation type="submission" date="2015-02" db="UniProtKB">
        <authorList>
            <consortium name="EnsemblMetazoa"/>
        </authorList>
    </citation>
    <scope>IDENTIFICATION</scope>
</reference>
<dbReference type="InterPro" id="IPR043128">
    <property type="entry name" value="Rev_trsase/Diguanyl_cyclase"/>
</dbReference>
<feature type="domain" description="Reverse transcriptase" evidence="1">
    <location>
        <begin position="351"/>
        <end position="433"/>
    </location>
</feature>
<dbReference type="Gene3D" id="3.10.10.10">
    <property type="entry name" value="HIV Type 1 Reverse Transcriptase, subunit A, domain 1"/>
    <property type="match status" value="1"/>
</dbReference>
<dbReference type="EnsemblMetazoa" id="SMAR002353-RA">
    <property type="protein sequence ID" value="SMAR002353-PA"/>
    <property type="gene ID" value="SMAR002353"/>
</dbReference>
<proteinExistence type="predicted"/>
<dbReference type="HOGENOM" id="CLU_632111_0_0_1"/>
<dbReference type="GO" id="GO:0071897">
    <property type="term" value="P:DNA biosynthetic process"/>
    <property type="evidence" value="ECO:0007669"/>
    <property type="project" value="UniProtKB-ARBA"/>
</dbReference>
<dbReference type="STRING" id="126957.T1IMY5"/>
<evidence type="ECO:0000259" key="1">
    <source>
        <dbReference type="Pfam" id="PF00078"/>
    </source>
</evidence>
<reference evidence="3" key="1">
    <citation type="submission" date="2011-05" db="EMBL/GenBank/DDBJ databases">
        <authorList>
            <person name="Richards S.R."/>
            <person name="Qu J."/>
            <person name="Jiang H."/>
            <person name="Jhangiani S.N."/>
            <person name="Agravi P."/>
            <person name="Goodspeed R."/>
            <person name="Gross S."/>
            <person name="Mandapat C."/>
            <person name="Jackson L."/>
            <person name="Mathew T."/>
            <person name="Pu L."/>
            <person name="Thornton R."/>
            <person name="Saada N."/>
            <person name="Wilczek-Boney K.B."/>
            <person name="Lee S."/>
            <person name="Kovar C."/>
            <person name="Wu Y."/>
            <person name="Scherer S.E."/>
            <person name="Worley K.C."/>
            <person name="Muzny D.M."/>
            <person name="Gibbs R."/>
        </authorList>
    </citation>
    <scope>NUCLEOTIDE SEQUENCE</scope>
    <source>
        <strain evidence="3">Brora</strain>
    </source>
</reference>
<evidence type="ECO:0000313" key="2">
    <source>
        <dbReference type="EnsemblMetazoa" id="SMAR002353-PA"/>
    </source>
</evidence>
<dbReference type="InterPro" id="IPR043502">
    <property type="entry name" value="DNA/RNA_pol_sf"/>
</dbReference>
<evidence type="ECO:0000313" key="3">
    <source>
        <dbReference type="Proteomes" id="UP000014500"/>
    </source>
</evidence>
<keyword evidence="3" id="KW-1185">Reference proteome</keyword>
<dbReference type="Gene3D" id="2.40.70.10">
    <property type="entry name" value="Acid Proteases"/>
    <property type="match status" value="1"/>
</dbReference>
<dbReference type="EMBL" id="JH431103">
    <property type="status" value="NOT_ANNOTATED_CDS"/>
    <property type="molecule type" value="Genomic_DNA"/>
</dbReference>
<dbReference type="Proteomes" id="UP000014500">
    <property type="component" value="Unassembled WGS sequence"/>
</dbReference>
<dbReference type="Pfam" id="PF00078">
    <property type="entry name" value="RVT_1"/>
    <property type="match status" value="1"/>
</dbReference>
<dbReference type="SUPFAM" id="SSF50630">
    <property type="entry name" value="Acid proteases"/>
    <property type="match status" value="1"/>
</dbReference>
<dbReference type="Gene3D" id="3.30.70.270">
    <property type="match status" value="1"/>
</dbReference>
<dbReference type="SUPFAM" id="SSF56672">
    <property type="entry name" value="DNA/RNA polymerases"/>
    <property type="match status" value="1"/>
</dbReference>
<organism evidence="2 3">
    <name type="scientific">Strigamia maritima</name>
    <name type="common">European centipede</name>
    <name type="synonym">Geophilus maritimus</name>
    <dbReference type="NCBI Taxonomy" id="126957"/>
    <lineage>
        <taxon>Eukaryota</taxon>
        <taxon>Metazoa</taxon>
        <taxon>Ecdysozoa</taxon>
        <taxon>Arthropoda</taxon>
        <taxon>Myriapoda</taxon>
        <taxon>Chilopoda</taxon>
        <taxon>Pleurostigmophora</taxon>
        <taxon>Geophilomorpha</taxon>
        <taxon>Linotaeniidae</taxon>
        <taxon>Strigamia</taxon>
    </lineage>
</organism>
<dbReference type="AlphaFoldDB" id="T1IMY5"/>
<dbReference type="eggNOG" id="KOG0017">
    <property type="taxonomic scope" value="Eukaryota"/>
</dbReference>
<accession>T1IMY5</accession>
<name>T1IMY5_STRMM</name>
<protein>
    <recommendedName>
        <fullName evidence="1">Reverse transcriptase domain-containing protein</fullName>
    </recommendedName>
</protein>
<dbReference type="InterPro" id="IPR000477">
    <property type="entry name" value="RT_dom"/>
</dbReference>
<dbReference type="CDD" id="cd01647">
    <property type="entry name" value="RT_LTR"/>
    <property type="match status" value="1"/>
</dbReference>
<dbReference type="InterPro" id="IPR021109">
    <property type="entry name" value="Peptidase_aspartic_dom_sf"/>
</dbReference>
<sequence length="434" mass="49400">MLDLLNTYGNLITTSGFEEIDFIWQNQKKEENKTFKLAELEECISQFKNIKLDDTNIFEILPYQLPVEKAVARHIRCMVGEDITVTKTLPTMQIQTLNSKALALLDSGANKCFISKSVANALGLFGEMKTTPAGFKISTAANDVEPLGRIDISFRWIGGIVQHPFLILPTENPILIIECDLMQRLRIQPNPVNMSWNFVAPVDTTSYISQTILNQNYPKQLEATCSTTMWNTDTKKFNVIIKIPDIIVTLIEKASVGMTESLILEKILRKFEKILTKEPGRTSVMKHSIILDTDLPLRMPFKSTNPQKREITKQLCMDMKQKGIVSDATGDNGMRIVLVMRPGCDPRLCIDFRPVNEHTIYDLLQMPSIEEILREIGQFEWVTTIDLSKGYWQIELNEKDKPKTAFWSPIGRLMFNVMPFGLVNAPTTFQCLIE</sequence>
<dbReference type="PANTHER" id="PTHR37984">
    <property type="entry name" value="PROTEIN CBG26694"/>
    <property type="match status" value="1"/>
</dbReference>
<dbReference type="PhylomeDB" id="T1IMY5"/>
<dbReference type="PANTHER" id="PTHR37984:SF9">
    <property type="entry name" value="INTEGRASE CATALYTIC DOMAIN-CONTAINING PROTEIN"/>
    <property type="match status" value="1"/>
</dbReference>
<dbReference type="InterPro" id="IPR050951">
    <property type="entry name" value="Retrovirus_Pol_polyprotein"/>
</dbReference>